<keyword evidence="1" id="KW-0812">Transmembrane</keyword>
<sequence length="208" mass="22203">MYIVKAVALFFALFVVQNANIAAQDIVVTIPSTLNWKKCSESSNVTNVGYQVDLLDGKQKNTTGIGAIVTGFGYLITDKYPNAPNGFLTVLALENVTKNYLDPNYNGDLDAVQDASCIEYSKPVSKCAHSERVSPPGVYCLVVTNPQNKSLQVGIGLEFDGVTSKTSGASQTGASTSTSSSANNAFTANFLPVVFGFFVSLYFGTFVF</sequence>
<evidence type="ECO:0000313" key="4">
    <source>
        <dbReference type="Proteomes" id="UP000789831"/>
    </source>
</evidence>
<feature type="chain" id="PRO_5040489889" evidence="2">
    <location>
        <begin position="24"/>
        <end position="208"/>
    </location>
</feature>
<accession>A0A9N9DNL2</accession>
<organism evidence="3 4">
    <name type="scientific">Ambispora gerdemannii</name>
    <dbReference type="NCBI Taxonomy" id="144530"/>
    <lineage>
        <taxon>Eukaryota</taxon>
        <taxon>Fungi</taxon>
        <taxon>Fungi incertae sedis</taxon>
        <taxon>Mucoromycota</taxon>
        <taxon>Glomeromycotina</taxon>
        <taxon>Glomeromycetes</taxon>
        <taxon>Archaeosporales</taxon>
        <taxon>Ambisporaceae</taxon>
        <taxon>Ambispora</taxon>
    </lineage>
</organism>
<keyword evidence="2" id="KW-0732">Signal</keyword>
<comment type="caution">
    <text evidence="3">The sequence shown here is derived from an EMBL/GenBank/DDBJ whole genome shotgun (WGS) entry which is preliminary data.</text>
</comment>
<reference evidence="3" key="1">
    <citation type="submission" date="2021-06" db="EMBL/GenBank/DDBJ databases">
        <authorList>
            <person name="Kallberg Y."/>
            <person name="Tangrot J."/>
            <person name="Rosling A."/>
        </authorList>
    </citation>
    <scope>NUCLEOTIDE SEQUENCE</scope>
    <source>
        <strain evidence="3">MT106</strain>
    </source>
</reference>
<feature type="signal peptide" evidence="2">
    <location>
        <begin position="1"/>
        <end position="23"/>
    </location>
</feature>
<evidence type="ECO:0000313" key="3">
    <source>
        <dbReference type="EMBL" id="CAG8642379.1"/>
    </source>
</evidence>
<evidence type="ECO:0000256" key="1">
    <source>
        <dbReference type="SAM" id="Phobius"/>
    </source>
</evidence>
<evidence type="ECO:0000256" key="2">
    <source>
        <dbReference type="SAM" id="SignalP"/>
    </source>
</evidence>
<dbReference type="OrthoDB" id="10520528at2759"/>
<keyword evidence="1" id="KW-1133">Transmembrane helix</keyword>
<keyword evidence="4" id="KW-1185">Reference proteome</keyword>
<proteinExistence type="predicted"/>
<dbReference type="EMBL" id="CAJVPL010004056">
    <property type="protein sequence ID" value="CAG8642379.1"/>
    <property type="molecule type" value="Genomic_DNA"/>
</dbReference>
<dbReference type="Proteomes" id="UP000789831">
    <property type="component" value="Unassembled WGS sequence"/>
</dbReference>
<protein>
    <submittedName>
        <fullName evidence="3">11258_t:CDS:1</fullName>
    </submittedName>
</protein>
<name>A0A9N9DNL2_9GLOM</name>
<feature type="transmembrane region" description="Helical" evidence="1">
    <location>
        <begin position="186"/>
        <end position="207"/>
    </location>
</feature>
<keyword evidence="1" id="KW-0472">Membrane</keyword>
<dbReference type="AlphaFoldDB" id="A0A9N9DNL2"/>
<gene>
    <name evidence="3" type="ORF">AGERDE_LOCUS11035</name>
</gene>